<organism evidence="3 4">
    <name type="scientific">Serpens gallinarum</name>
    <dbReference type="NCBI Taxonomy" id="2763075"/>
    <lineage>
        <taxon>Bacteria</taxon>
        <taxon>Pseudomonadati</taxon>
        <taxon>Pseudomonadota</taxon>
        <taxon>Gammaproteobacteria</taxon>
        <taxon>Pseudomonadales</taxon>
        <taxon>Pseudomonadaceae</taxon>
        <taxon>Pseudomonas</taxon>
    </lineage>
</organism>
<dbReference type="RefSeq" id="WP_251837553.1">
    <property type="nucleotide sequence ID" value="NZ_JACSQG010000012.1"/>
</dbReference>
<dbReference type="Pfam" id="PF00892">
    <property type="entry name" value="EamA"/>
    <property type="match status" value="2"/>
</dbReference>
<keyword evidence="1" id="KW-1133">Transmembrane helix</keyword>
<name>A0ABR8TSM5_9PSED</name>
<comment type="caution">
    <text evidence="3">The sequence shown here is derived from an EMBL/GenBank/DDBJ whole genome shotgun (WGS) entry which is preliminary data.</text>
</comment>
<feature type="transmembrane region" description="Helical" evidence="1">
    <location>
        <begin position="198"/>
        <end position="220"/>
    </location>
</feature>
<feature type="transmembrane region" description="Helical" evidence="1">
    <location>
        <begin position="137"/>
        <end position="154"/>
    </location>
</feature>
<dbReference type="Proteomes" id="UP000611945">
    <property type="component" value="Unassembled WGS sequence"/>
</dbReference>
<evidence type="ECO:0000313" key="4">
    <source>
        <dbReference type="Proteomes" id="UP000611945"/>
    </source>
</evidence>
<keyword evidence="1" id="KW-0812">Transmembrane</keyword>
<feature type="transmembrane region" description="Helical" evidence="1">
    <location>
        <begin position="166"/>
        <end position="186"/>
    </location>
</feature>
<dbReference type="EMBL" id="JACSQG010000012">
    <property type="protein sequence ID" value="MBD7978766.1"/>
    <property type="molecule type" value="Genomic_DNA"/>
</dbReference>
<feature type="transmembrane region" description="Helical" evidence="1">
    <location>
        <begin position="46"/>
        <end position="68"/>
    </location>
</feature>
<evidence type="ECO:0000313" key="3">
    <source>
        <dbReference type="EMBL" id="MBD7978766.1"/>
    </source>
</evidence>
<keyword evidence="4" id="KW-1185">Reference proteome</keyword>
<proteinExistence type="predicted"/>
<dbReference type="InterPro" id="IPR000620">
    <property type="entry name" value="EamA_dom"/>
</dbReference>
<gene>
    <name evidence="3" type="ORF">H9642_16410</name>
</gene>
<dbReference type="Gene3D" id="1.10.3730.20">
    <property type="match status" value="1"/>
</dbReference>
<protein>
    <submittedName>
        <fullName evidence="3">DMT family transporter</fullName>
    </submittedName>
</protein>
<feature type="transmembrane region" description="Helical" evidence="1">
    <location>
        <begin position="232"/>
        <end position="253"/>
    </location>
</feature>
<keyword evidence="1" id="KW-0472">Membrane</keyword>
<accession>A0ABR8TSM5</accession>
<feature type="transmembrane region" description="Helical" evidence="1">
    <location>
        <begin position="80"/>
        <end position="99"/>
    </location>
</feature>
<feature type="domain" description="EamA" evidence="2">
    <location>
        <begin position="168"/>
        <end position="304"/>
    </location>
</feature>
<evidence type="ECO:0000256" key="1">
    <source>
        <dbReference type="SAM" id="Phobius"/>
    </source>
</evidence>
<sequence>MSSRSSLAVATPFSRPVAVLILACLACSFAANHIAARIAFDDGAGVLLAVLCRSGLTLLVLIGILCWQRQRLQLPGGTRGWQLLLGLLIATQSLTLYSAVARIPVALALLVANVFPILLALLTWALGGSAPGRRTSLLMALILFGLVLALDVPARLSAEASPSSDWLLGVLLAFCAASAFAGALWVTDHKLADVRGALRSMLTMSVVFTSMLLVGVSDLMPGALSLPASTSGWLGLAALAVLYGTPFSLLFILFPRLNMAQNTPVMNIEPIASLMLGWLILGQMLGGLQMVGGAIVLSGIVMLSLRRVG</sequence>
<reference evidence="3 4" key="1">
    <citation type="submission" date="2020-08" db="EMBL/GenBank/DDBJ databases">
        <title>A Genomic Blueprint of the Chicken Gut Microbiome.</title>
        <authorList>
            <person name="Gilroy R."/>
            <person name="Ravi A."/>
            <person name="Getino M."/>
            <person name="Pursley I."/>
            <person name="Horton D.L."/>
            <person name="Alikhan N.-F."/>
            <person name="Baker D."/>
            <person name="Gharbi K."/>
            <person name="Hall N."/>
            <person name="Watson M."/>
            <person name="Adriaenssens E.M."/>
            <person name="Foster-Nyarko E."/>
            <person name="Jarju S."/>
            <person name="Secka A."/>
            <person name="Antonio M."/>
            <person name="Oren A."/>
            <person name="Chaudhuri R."/>
            <person name="La Ragione R.M."/>
            <person name="Hildebrand F."/>
            <person name="Pallen M.J."/>
        </authorList>
    </citation>
    <scope>NUCLEOTIDE SEQUENCE [LARGE SCALE GENOMIC DNA]</scope>
    <source>
        <strain evidence="3 4">Sa2CUA2</strain>
    </source>
</reference>
<dbReference type="PANTHER" id="PTHR22911">
    <property type="entry name" value="ACYL-MALONYL CONDENSING ENZYME-RELATED"/>
    <property type="match status" value="1"/>
</dbReference>
<dbReference type="SUPFAM" id="SSF103481">
    <property type="entry name" value="Multidrug resistance efflux transporter EmrE"/>
    <property type="match status" value="2"/>
</dbReference>
<evidence type="ECO:0000259" key="2">
    <source>
        <dbReference type="Pfam" id="PF00892"/>
    </source>
</evidence>
<feature type="transmembrane region" description="Helical" evidence="1">
    <location>
        <begin position="105"/>
        <end position="125"/>
    </location>
</feature>
<dbReference type="InterPro" id="IPR037185">
    <property type="entry name" value="EmrE-like"/>
</dbReference>
<feature type="domain" description="EamA" evidence="2">
    <location>
        <begin position="19"/>
        <end position="149"/>
    </location>
</feature>